<evidence type="ECO:0000313" key="4">
    <source>
        <dbReference type="Proteomes" id="UP000678499"/>
    </source>
</evidence>
<dbReference type="Pfam" id="PF01161">
    <property type="entry name" value="PBP"/>
    <property type="match status" value="1"/>
</dbReference>
<dbReference type="Gene3D" id="3.90.280.10">
    <property type="entry name" value="PEBP-like"/>
    <property type="match status" value="1"/>
</dbReference>
<dbReference type="InterPro" id="IPR036610">
    <property type="entry name" value="PEBP-like_sf"/>
</dbReference>
<evidence type="ECO:0000313" key="3">
    <source>
        <dbReference type="EMBL" id="CAD7273063.1"/>
    </source>
</evidence>
<dbReference type="AlphaFoldDB" id="A0A7R9G8I8"/>
<dbReference type="SUPFAM" id="SSF49777">
    <property type="entry name" value="PEBP-like"/>
    <property type="match status" value="1"/>
</dbReference>
<dbReference type="InterPro" id="IPR001858">
    <property type="entry name" value="Phosphatidylethanolamine-bd_CS"/>
</dbReference>
<dbReference type="Proteomes" id="UP000678499">
    <property type="component" value="Unassembled WGS sequence"/>
</dbReference>
<dbReference type="EMBL" id="OA882125">
    <property type="protein sequence ID" value="CAD7273063.1"/>
    <property type="molecule type" value="Genomic_DNA"/>
</dbReference>
<proteinExistence type="inferred from homology"/>
<organism evidence="3">
    <name type="scientific">Notodromas monacha</name>
    <dbReference type="NCBI Taxonomy" id="399045"/>
    <lineage>
        <taxon>Eukaryota</taxon>
        <taxon>Metazoa</taxon>
        <taxon>Ecdysozoa</taxon>
        <taxon>Arthropoda</taxon>
        <taxon>Crustacea</taxon>
        <taxon>Oligostraca</taxon>
        <taxon>Ostracoda</taxon>
        <taxon>Podocopa</taxon>
        <taxon>Podocopida</taxon>
        <taxon>Cypridocopina</taxon>
        <taxon>Cypridoidea</taxon>
        <taxon>Cyprididae</taxon>
        <taxon>Notodromas</taxon>
    </lineage>
</organism>
<accession>A0A7R9G8I8</accession>
<feature type="chain" id="PRO_5036403182" evidence="2">
    <location>
        <begin position="27"/>
        <end position="205"/>
    </location>
</feature>
<dbReference type="PANTHER" id="PTHR11362:SF82">
    <property type="entry name" value="PHOSPHATIDYLETHANOLAMINE-BINDING PROTEIN 4"/>
    <property type="match status" value="1"/>
</dbReference>
<evidence type="ECO:0000256" key="1">
    <source>
        <dbReference type="ARBA" id="ARBA00007091"/>
    </source>
</evidence>
<dbReference type="InterPro" id="IPR008914">
    <property type="entry name" value="PEBP"/>
</dbReference>
<dbReference type="CDD" id="cd00866">
    <property type="entry name" value="PEBP_euk"/>
    <property type="match status" value="1"/>
</dbReference>
<dbReference type="OrthoDB" id="2506647at2759"/>
<dbReference type="EMBL" id="CAJPEX010000088">
    <property type="protein sequence ID" value="CAG0913215.1"/>
    <property type="molecule type" value="Genomic_DNA"/>
</dbReference>
<keyword evidence="4" id="KW-1185">Reference proteome</keyword>
<sequence length="205" mass="22952">MGLNCGTFLRRFLYVLLIQSVLFCNAEEPCNSSDEKYCKTIHKFMTSGIIPDVLETTPPRPLNVQYEGGVQATFGNELKPSETAKEPKLSASELNPEKLYTLIMVDPDAPSRANPLFRSWLHWLVINIPGQQISKGQVIFPYAGPAPPKGTGQHRYYELMFEQQKHVDLQTAINSRSSFNTRAFIKAHGLGNVFAGNFFLAQNEG</sequence>
<protein>
    <submittedName>
        <fullName evidence="3">Uncharacterized protein</fullName>
    </submittedName>
</protein>
<keyword evidence="2" id="KW-0732">Signal</keyword>
<name>A0A7R9G8I8_9CRUS</name>
<dbReference type="PANTHER" id="PTHR11362">
    <property type="entry name" value="PHOSPHATIDYLETHANOLAMINE-BINDING PROTEIN"/>
    <property type="match status" value="1"/>
</dbReference>
<dbReference type="PROSITE" id="PS01220">
    <property type="entry name" value="PBP"/>
    <property type="match status" value="1"/>
</dbReference>
<gene>
    <name evidence="3" type="ORF">NMOB1V02_LOCUS967</name>
</gene>
<evidence type="ECO:0000256" key="2">
    <source>
        <dbReference type="SAM" id="SignalP"/>
    </source>
</evidence>
<feature type="signal peptide" evidence="2">
    <location>
        <begin position="1"/>
        <end position="26"/>
    </location>
</feature>
<dbReference type="InterPro" id="IPR035810">
    <property type="entry name" value="PEBP_euk"/>
</dbReference>
<reference evidence="3" key="1">
    <citation type="submission" date="2020-11" db="EMBL/GenBank/DDBJ databases">
        <authorList>
            <person name="Tran Van P."/>
        </authorList>
    </citation>
    <scope>NUCLEOTIDE SEQUENCE</scope>
</reference>
<comment type="similarity">
    <text evidence="1">Belongs to the phosphatidylethanolamine-binding protein family.</text>
</comment>